<keyword evidence="6" id="KW-0813">Transport</keyword>
<dbReference type="Proteomes" id="UP001500979">
    <property type="component" value="Unassembled WGS sequence"/>
</dbReference>
<name>A0ABN3VGM3_9PSEU</name>
<dbReference type="PANTHER" id="PTHR43229">
    <property type="entry name" value="NODULATION PROTEIN J"/>
    <property type="match status" value="1"/>
</dbReference>
<sequence>MTSTMFDVDSRGWTSEVRAGTMVWRRELVHFLRTPATAVVALLQPMLFLYILGVGLSRLFASGGQASADSYLAFLFPGVLVMAAQAPALAVGASIVWDRQTGFLREMLVAPVRRSTLLVGKCLGGATVATCQGAVVLVSAGLVGIPYRVDLFAVLLAELSLAALSMTVFAAVVAVSIRRLKTYNTMLSVMVTPMLFLSGMMFPISAMPRWMEVLALANPLTYAVDAMRGTVEWFTAEAPGTALASPVAWFGWAVPAPLEIALVAAFSVALLAAAARRFSRPD</sequence>
<dbReference type="EMBL" id="BAAAUX010000018">
    <property type="protein sequence ID" value="GAA2803422.1"/>
    <property type="molecule type" value="Genomic_DNA"/>
</dbReference>
<dbReference type="InterPro" id="IPR013525">
    <property type="entry name" value="ABC2_TM"/>
</dbReference>
<dbReference type="PANTHER" id="PTHR43229:SF2">
    <property type="entry name" value="NODULATION PROTEIN J"/>
    <property type="match status" value="1"/>
</dbReference>
<accession>A0ABN3VGM3</accession>
<dbReference type="InterPro" id="IPR051784">
    <property type="entry name" value="Nod_factor_ABC_transporter"/>
</dbReference>
<dbReference type="InterPro" id="IPR047817">
    <property type="entry name" value="ABC2_TM_bact-type"/>
</dbReference>
<feature type="transmembrane region" description="Helical" evidence="6">
    <location>
        <begin position="31"/>
        <end position="51"/>
    </location>
</feature>
<evidence type="ECO:0000256" key="6">
    <source>
        <dbReference type="RuleBase" id="RU361157"/>
    </source>
</evidence>
<proteinExistence type="inferred from homology"/>
<dbReference type="RefSeq" id="WP_344682473.1">
    <property type="nucleotide sequence ID" value="NZ_BAAAUX010000018.1"/>
</dbReference>
<dbReference type="PROSITE" id="PS51012">
    <property type="entry name" value="ABC_TM2"/>
    <property type="match status" value="1"/>
</dbReference>
<comment type="subcellular location">
    <subcellularLocation>
        <location evidence="6">Cell membrane</location>
        <topology evidence="6">Multi-pass membrane protein</topology>
    </subcellularLocation>
    <subcellularLocation>
        <location evidence="1">Membrane</location>
        <topology evidence="1">Multi-pass membrane protein</topology>
    </subcellularLocation>
</comment>
<evidence type="ECO:0000259" key="7">
    <source>
        <dbReference type="PROSITE" id="PS51012"/>
    </source>
</evidence>
<comment type="similarity">
    <text evidence="6">Belongs to the ABC-2 integral membrane protein family.</text>
</comment>
<feature type="transmembrane region" description="Helical" evidence="6">
    <location>
        <begin position="151"/>
        <end position="175"/>
    </location>
</feature>
<evidence type="ECO:0000256" key="1">
    <source>
        <dbReference type="ARBA" id="ARBA00004141"/>
    </source>
</evidence>
<comment type="caution">
    <text evidence="8">The sequence shown here is derived from an EMBL/GenBank/DDBJ whole genome shotgun (WGS) entry which is preliminary data.</text>
</comment>
<reference evidence="8 9" key="1">
    <citation type="journal article" date="2019" name="Int. J. Syst. Evol. Microbiol.">
        <title>The Global Catalogue of Microorganisms (GCM) 10K type strain sequencing project: providing services to taxonomists for standard genome sequencing and annotation.</title>
        <authorList>
            <consortium name="The Broad Institute Genomics Platform"/>
            <consortium name="The Broad Institute Genome Sequencing Center for Infectious Disease"/>
            <person name="Wu L."/>
            <person name="Ma J."/>
        </authorList>
    </citation>
    <scope>NUCLEOTIDE SEQUENCE [LARGE SCALE GENOMIC DNA]</scope>
    <source>
        <strain evidence="8 9">JCM 9383</strain>
    </source>
</reference>
<evidence type="ECO:0000256" key="3">
    <source>
        <dbReference type="ARBA" id="ARBA00022989"/>
    </source>
</evidence>
<feature type="transmembrane region" description="Helical" evidence="6">
    <location>
        <begin position="249"/>
        <end position="275"/>
    </location>
</feature>
<dbReference type="Pfam" id="PF01061">
    <property type="entry name" value="ABC2_membrane"/>
    <property type="match status" value="1"/>
</dbReference>
<keyword evidence="5" id="KW-0046">Antibiotic resistance</keyword>
<evidence type="ECO:0000256" key="5">
    <source>
        <dbReference type="ARBA" id="ARBA00023251"/>
    </source>
</evidence>
<feature type="transmembrane region" description="Helical" evidence="6">
    <location>
        <begin position="187"/>
        <end position="206"/>
    </location>
</feature>
<keyword evidence="4 6" id="KW-0472">Membrane</keyword>
<evidence type="ECO:0000256" key="4">
    <source>
        <dbReference type="ARBA" id="ARBA00023136"/>
    </source>
</evidence>
<organism evidence="8 9">
    <name type="scientific">Saccharopolyspora taberi</name>
    <dbReference type="NCBI Taxonomy" id="60895"/>
    <lineage>
        <taxon>Bacteria</taxon>
        <taxon>Bacillati</taxon>
        <taxon>Actinomycetota</taxon>
        <taxon>Actinomycetes</taxon>
        <taxon>Pseudonocardiales</taxon>
        <taxon>Pseudonocardiaceae</taxon>
        <taxon>Saccharopolyspora</taxon>
    </lineage>
</organism>
<keyword evidence="9" id="KW-1185">Reference proteome</keyword>
<evidence type="ECO:0000313" key="8">
    <source>
        <dbReference type="EMBL" id="GAA2803422.1"/>
    </source>
</evidence>
<evidence type="ECO:0000256" key="2">
    <source>
        <dbReference type="ARBA" id="ARBA00022692"/>
    </source>
</evidence>
<feature type="transmembrane region" description="Helical" evidence="6">
    <location>
        <begin position="118"/>
        <end position="145"/>
    </location>
</feature>
<dbReference type="PRINTS" id="PR00164">
    <property type="entry name" value="ABC2TRNSPORT"/>
</dbReference>
<feature type="domain" description="ABC transmembrane type-2" evidence="7">
    <location>
        <begin position="36"/>
        <end position="281"/>
    </location>
</feature>
<dbReference type="PIRSF" id="PIRSF006648">
    <property type="entry name" value="DrrB"/>
    <property type="match status" value="1"/>
</dbReference>
<protein>
    <recommendedName>
        <fullName evidence="6">Transport permease protein</fullName>
    </recommendedName>
</protein>
<keyword evidence="3 6" id="KW-1133">Transmembrane helix</keyword>
<keyword evidence="6" id="KW-1003">Cell membrane</keyword>
<keyword evidence="2 6" id="KW-0812">Transmembrane</keyword>
<evidence type="ECO:0000313" key="9">
    <source>
        <dbReference type="Proteomes" id="UP001500979"/>
    </source>
</evidence>
<gene>
    <name evidence="8" type="ORF">GCM10010470_43200</name>
</gene>
<dbReference type="InterPro" id="IPR000412">
    <property type="entry name" value="ABC_2_transport"/>
</dbReference>
<feature type="transmembrane region" description="Helical" evidence="6">
    <location>
        <begin position="71"/>
        <end position="97"/>
    </location>
</feature>